<dbReference type="InterPro" id="IPR000835">
    <property type="entry name" value="HTH_MarR-typ"/>
</dbReference>
<dbReference type="InterPro" id="IPR036390">
    <property type="entry name" value="WH_DNA-bd_sf"/>
</dbReference>
<dbReference type="SUPFAM" id="SSF46785">
    <property type="entry name" value="Winged helix' DNA-binding domain"/>
    <property type="match status" value="1"/>
</dbReference>
<reference evidence="5 6" key="1">
    <citation type="submission" date="2024-09" db="EMBL/GenBank/DDBJ databases">
        <authorList>
            <person name="Sun Q."/>
            <person name="Mori K."/>
        </authorList>
    </citation>
    <scope>NUCLEOTIDE SEQUENCE [LARGE SCALE GENOMIC DNA]</scope>
    <source>
        <strain evidence="5 6">CCM 7759</strain>
    </source>
</reference>
<evidence type="ECO:0000313" key="6">
    <source>
        <dbReference type="Proteomes" id="UP001589776"/>
    </source>
</evidence>
<organism evidence="5 6">
    <name type="scientific">Paenibacillus chartarius</name>
    <dbReference type="NCBI Taxonomy" id="747481"/>
    <lineage>
        <taxon>Bacteria</taxon>
        <taxon>Bacillati</taxon>
        <taxon>Bacillota</taxon>
        <taxon>Bacilli</taxon>
        <taxon>Bacillales</taxon>
        <taxon>Paenibacillaceae</taxon>
        <taxon>Paenibacillus</taxon>
    </lineage>
</organism>
<dbReference type="EMBL" id="JBHLWN010000027">
    <property type="protein sequence ID" value="MFC0212197.1"/>
    <property type="molecule type" value="Genomic_DNA"/>
</dbReference>
<dbReference type="Proteomes" id="UP001589776">
    <property type="component" value="Unassembled WGS sequence"/>
</dbReference>
<evidence type="ECO:0000259" key="4">
    <source>
        <dbReference type="PROSITE" id="PS50995"/>
    </source>
</evidence>
<dbReference type="PRINTS" id="PR00598">
    <property type="entry name" value="HTHMARR"/>
</dbReference>
<accession>A0ABV6DHU4</accession>
<feature type="domain" description="HTH marR-type" evidence="4">
    <location>
        <begin position="1"/>
        <end position="136"/>
    </location>
</feature>
<gene>
    <name evidence="5" type="ORF">ACFFK0_06955</name>
</gene>
<keyword evidence="3" id="KW-0804">Transcription</keyword>
<evidence type="ECO:0000313" key="5">
    <source>
        <dbReference type="EMBL" id="MFC0212197.1"/>
    </source>
</evidence>
<dbReference type="InterPro" id="IPR036388">
    <property type="entry name" value="WH-like_DNA-bd_sf"/>
</dbReference>
<dbReference type="Gene3D" id="1.10.10.10">
    <property type="entry name" value="Winged helix-like DNA-binding domain superfamily/Winged helix DNA-binding domain"/>
    <property type="match status" value="1"/>
</dbReference>
<protein>
    <submittedName>
        <fullName evidence="5">MarR family winged helix-turn-helix transcriptional regulator</fullName>
    </submittedName>
</protein>
<dbReference type="SMART" id="SM00347">
    <property type="entry name" value="HTH_MARR"/>
    <property type="match status" value="1"/>
</dbReference>
<keyword evidence="2" id="KW-0238">DNA-binding</keyword>
<keyword evidence="6" id="KW-1185">Reference proteome</keyword>
<keyword evidence="1" id="KW-0805">Transcription regulation</keyword>
<dbReference type="RefSeq" id="WP_377469310.1">
    <property type="nucleotide sequence ID" value="NZ_JBHLWN010000027.1"/>
</dbReference>
<proteinExistence type="predicted"/>
<dbReference type="PANTHER" id="PTHR42756:SF1">
    <property type="entry name" value="TRANSCRIPTIONAL REPRESSOR OF EMRAB OPERON"/>
    <property type="match status" value="1"/>
</dbReference>
<dbReference type="PROSITE" id="PS50995">
    <property type="entry name" value="HTH_MARR_2"/>
    <property type="match status" value="1"/>
</dbReference>
<comment type="caution">
    <text evidence="5">The sequence shown here is derived from an EMBL/GenBank/DDBJ whole genome shotgun (WGS) entry which is preliminary data.</text>
</comment>
<dbReference type="Pfam" id="PF01047">
    <property type="entry name" value="MarR"/>
    <property type="match status" value="1"/>
</dbReference>
<name>A0ABV6DHU4_9BACL</name>
<evidence type="ECO:0000256" key="2">
    <source>
        <dbReference type="ARBA" id="ARBA00023125"/>
    </source>
</evidence>
<evidence type="ECO:0000256" key="3">
    <source>
        <dbReference type="ARBA" id="ARBA00023163"/>
    </source>
</evidence>
<sequence>MDTLTPRFHSAFQELRRGVETEMFKKMESTITAPQMYTLYYISTREQCRLSELAEKLEVKPSAVTVMIDRLEKAGFVTRVDDPADRRAILVKITDPGKEVMDRAIEVRNHIVGSYLSRLKPEEAELITTLLEKMVTKTS</sequence>
<evidence type="ECO:0000256" key="1">
    <source>
        <dbReference type="ARBA" id="ARBA00023015"/>
    </source>
</evidence>
<dbReference type="PANTHER" id="PTHR42756">
    <property type="entry name" value="TRANSCRIPTIONAL REGULATOR, MARR"/>
    <property type="match status" value="1"/>
</dbReference>